<dbReference type="EMBL" id="JAVRQI010000005">
    <property type="protein sequence ID" value="MDT1061811.1"/>
    <property type="molecule type" value="Genomic_DNA"/>
</dbReference>
<evidence type="ECO:0000313" key="2">
    <source>
        <dbReference type="Proteomes" id="UP001251085"/>
    </source>
</evidence>
<evidence type="ECO:0000313" key="1">
    <source>
        <dbReference type="EMBL" id="MDT1061811.1"/>
    </source>
</evidence>
<reference evidence="2" key="1">
    <citation type="submission" date="2023-07" db="EMBL/GenBank/DDBJ databases">
        <title>Characterization of two Paracoccaceae strains isolated from Phycosphere and proposal of Xinfangfangia lacusdiani sp. nov.</title>
        <authorList>
            <person name="Deng Y."/>
            <person name="Zhang Y.Q."/>
        </authorList>
    </citation>
    <scope>NUCLEOTIDE SEQUENCE [LARGE SCALE GENOMIC DNA]</scope>
    <source>
        <strain evidence="2">CPCC 101403</strain>
    </source>
</reference>
<keyword evidence="2" id="KW-1185">Reference proteome</keyword>
<dbReference type="Proteomes" id="UP001251085">
    <property type="component" value="Unassembled WGS sequence"/>
</dbReference>
<sequence length="55" mass="6193">MHDRGLKELARILPIFCGNRASFRPDLIAIRIVTFGRERDVKSNKELIKAGIGAE</sequence>
<proteinExistence type="predicted"/>
<name>A0ABU3EC55_9RHOB</name>
<organism evidence="1 2">
    <name type="scientific">Paracoccus broussonetiae</name>
    <dbReference type="NCBI Taxonomy" id="3075834"/>
    <lineage>
        <taxon>Bacteria</taxon>
        <taxon>Pseudomonadati</taxon>
        <taxon>Pseudomonadota</taxon>
        <taxon>Alphaproteobacteria</taxon>
        <taxon>Rhodobacterales</taxon>
        <taxon>Paracoccaceae</taxon>
        <taxon>Paracoccus</taxon>
    </lineage>
</organism>
<accession>A0ABU3EC55</accession>
<gene>
    <name evidence="1" type="ORF">RM190_08080</name>
</gene>
<comment type="caution">
    <text evidence="1">The sequence shown here is derived from an EMBL/GenBank/DDBJ whole genome shotgun (WGS) entry which is preliminary data.</text>
</comment>
<dbReference type="RefSeq" id="WP_311758907.1">
    <property type="nucleotide sequence ID" value="NZ_JAVRQI010000005.1"/>
</dbReference>
<protein>
    <submittedName>
        <fullName evidence="1">Uncharacterized protein</fullName>
    </submittedName>
</protein>